<comment type="subcellular location">
    <subcellularLocation>
        <location evidence="1">Cell envelope</location>
    </subcellularLocation>
</comment>
<evidence type="ECO:0000256" key="1">
    <source>
        <dbReference type="ARBA" id="ARBA00004196"/>
    </source>
</evidence>
<dbReference type="GO" id="GO:0030313">
    <property type="term" value="C:cell envelope"/>
    <property type="evidence" value="ECO:0007669"/>
    <property type="project" value="UniProtKB-SubCell"/>
</dbReference>
<name>A0A7Z0WFB5_9PSEU</name>
<dbReference type="PANTHER" id="PTHR43649:SF31">
    <property type="entry name" value="SN-GLYCEROL-3-PHOSPHATE-BINDING PERIPLASMIC PROTEIN UGPB"/>
    <property type="match status" value="1"/>
</dbReference>
<dbReference type="RefSeq" id="WP_075137089.1">
    <property type="nucleotide sequence ID" value="NZ_MSIF01000024.1"/>
</dbReference>
<dbReference type="InterPro" id="IPR050490">
    <property type="entry name" value="Bact_solute-bd_prot1"/>
</dbReference>
<dbReference type="Proteomes" id="UP000185696">
    <property type="component" value="Unassembled WGS sequence"/>
</dbReference>
<gene>
    <name evidence="5" type="ORF">BLA60_33650</name>
</gene>
<dbReference type="PANTHER" id="PTHR43649">
    <property type="entry name" value="ARABINOSE-BINDING PROTEIN-RELATED"/>
    <property type="match status" value="1"/>
</dbReference>
<dbReference type="AlphaFoldDB" id="A0A7Z0WFB5"/>
<keyword evidence="6" id="KW-1185">Reference proteome</keyword>
<reference evidence="5 6" key="1">
    <citation type="submission" date="2016-12" db="EMBL/GenBank/DDBJ databases">
        <title>The draft genome sequence of Actinophytocola xinjiangensis.</title>
        <authorList>
            <person name="Wang W."/>
            <person name="Yuan L."/>
        </authorList>
    </citation>
    <scope>NUCLEOTIDE SEQUENCE [LARGE SCALE GENOMIC DNA]</scope>
    <source>
        <strain evidence="5 6">CGMCC 4.4663</strain>
    </source>
</reference>
<dbReference type="Pfam" id="PF13416">
    <property type="entry name" value="SBP_bac_8"/>
    <property type="match status" value="1"/>
</dbReference>
<evidence type="ECO:0008006" key="7">
    <source>
        <dbReference type="Google" id="ProtNLM"/>
    </source>
</evidence>
<dbReference type="EMBL" id="MSIF01000024">
    <property type="protein sequence ID" value="OLF05999.1"/>
    <property type="molecule type" value="Genomic_DNA"/>
</dbReference>
<accession>A0A7Z0WFB5</accession>
<organism evidence="5 6">
    <name type="scientific">Actinophytocola xinjiangensis</name>
    <dbReference type="NCBI Taxonomy" id="485602"/>
    <lineage>
        <taxon>Bacteria</taxon>
        <taxon>Bacillati</taxon>
        <taxon>Actinomycetota</taxon>
        <taxon>Actinomycetes</taxon>
        <taxon>Pseudonocardiales</taxon>
        <taxon>Pseudonocardiaceae</taxon>
    </lineage>
</organism>
<evidence type="ECO:0000313" key="5">
    <source>
        <dbReference type="EMBL" id="OLF05999.1"/>
    </source>
</evidence>
<dbReference type="OrthoDB" id="9780991at2"/>
<comment type="similarity">
    <text evidence="2">Belongs to the bacterial solute-binding protein 1 family.</text>
</comment>
<sequence>MPSSSAAATPPIVIDALLSEYPFPGFLDPVRKRAAEFERAHPEYRINVRGCYYEDLPTEVSRETLAGRPPTIASYYSGASQQAIDTVTADGHPLFTSVAREIGGRTEILGHPVVVDDLVDACDDFYRIGGEIVAVPLTLSTMLLYTNASLLRDAGVAAIPSTWDELTSACEAVARLDGGPAHAITWPNDGKLFQQAVAQQGGLLLDNDNGRAGRATTVDLTTPELMAYVQWWRDLHQRGLFLHTGGLEDWVGSGTAFVERKVAFRVGSSFESGFMGQAAAEAGFELAVSVLPHNGRVAPAGNWVGGDALWLAEGLDAATRDGALAFIQYLNTAEHAAEWHRTIGSTPVTKGAVALLEREGWFAEHPVHHVATRQLDRTDRSPGASTPVYPGSHGIQRAVMEAMADVLEQGAEPGARFARASAEAQKALDHYTATCLGEGPRDPGWTAVGS</sequence>
<comment type="caution">
    <text evidence="5">The sequence shown here is derived from an EMBL/GenBank/DDBJ whole genome shotgun (WGS) entry which is preliminary data.</text>
</comment>
<evidence type="ECO:0000256" key="4">
    <source>
        <dbReference type="ARBA" id="ARBA00022729"/>
    </source>
</evidence>
<evidence type="ECO:0000313" key="6">
    <source>
        <dbReference type="Proteomes" id="UP000185696"/>
    </source>
</evidence>
<evidence type="ECO:0000256" key="2">
    <source>
        <dbReference type="ARBA" id="ARBA00008520"/>
    </source>
</evidence>
<keyword evidence="4" id="KW-0732">Signal</keyword>
<dbReference type="InterPro" id="IPR006059">
    <property type="entry name" value="SBP"/>
</dbReference>
<evidence type="ECO:0000256" key="3">
    <source>
        <dbReference type="ARBA" id="ARBA00022448"/>
    </source>
</evidence>
<dbReference type="SUPFAM" id="SSF53850">
    <property type="entry name" value="Periplasmic binding protein-like II"/>
    <property type="match status" value="1"/>
</dbReference>
<proteinExistence type="inferred from homology"/>
<dbReference type="Gene3D" id="3.40.190.10">
    <property type="entry name" value="Periplasmic binding protein-like II"/>
    <property type="match status" value="2"/>
</dbReference>
<protein>
    <recommendedName>
        <fullName evidence="7">Carbohydrate ABC transporter substrate-binding protein (CUT1 family)</fullName>
    </recommendedName>
</protein>
<keyword evidence="3" id="KW-0813">Transport</keyword>